<evidence type="ECO:0000313" key="4">
    <source>
        <dbReference type="Proteomes" id="UP000323386"/>
    </source>
</evidence>
<keyword evidence="4" id="KW-1185">Reference proteome</keyword>
<proteinExistence type="predicted"/>
<keyword evidence="2" id="KW-0472">Membrane</keyword>
<evidence type="ECO:0000256" key="1">
    <source>
        <dbReference type="SAM" id="MobiDB-lite"/>
    </source>
</evidence>
<dbReference type="OrthoDB" id="20273at2759"/>
<feature type="region of interest" description="Disordered" evidence="1">
    <location>
        <begin position="1"/>
        <end position="128"/>
    </location>
</feature>
<organism evidence="3 4">
    <name type="scientific">Pseudozyma flocculosa</name>
    <dbReference type="NCBI Taxonomy" id="84751"/>
    <lineage>
        <taxon>Eukaryota</taxon>
        <taxon>Fungi</taxon>
        <taxon>Dikarya</taxon>
        <taxon>Basidiomycota</taxon>
        <taxon>Ustilaginomycotina</taxon>
        <taxon>Ustilaginomycetes</taxon>
        <taxon>Ustilaginales</taxon>
        <taxon>Ustilaginaceae</taxon>
        <taxon>Pseudozyma</taxon>
    </lineage>
</organism>
<reference evidence="3 4" key="1">
    <citation type="submission" date="2018-03" db="EMBL/GenBank/DDBJ databases">
        <authorList>
            <person name="Guldener U."/>
        </authorList>
    </citation>
    <scope>NUCLEOTIDE SEQUENCE [LARGE SCALE GENOMIC DNA]</scope>
    <source>
        <strain evidence="3 4">DAOM196992</strain>
    </source>
</reference>
<dbReference type="AlphaFoldDB" id="A0A5C3EYS7"/>
<keyword evidence="2" id="KW-0812">Transmembrane</keyword>
<evidence type="ECO:0000313" key="3">
    <source>
        <dbReference type="EMBL" id="SPO37433.1"/>
    </source>
</evidence>
<gene>
    <name evidence="3" type="ORF">PSFLO_02906</name>
</gene>
<accession>A0A5C3EYS7</accession>
<sequence length="400" mass="42770">MSSYPFAGNPTAQSSSDHDPSLHHHHHNPYPNDYQRDSHDDDDAYRDHPQSHDSAYSRDHAQPHPYTDRDGADDDGQDQAYRPHSLDAAPAQPDYAYRDTATVAASRDPYTMTAEKGDPYSGARGNSIWTRDDKRSFQERSAPAKIFRVLFCILVIGVIFVLAIICLVVTFVRPPNVAISGVGVASQEVKYSNGAFSFDVKVDISISNPNSISATIEKLEAKAYDANDKSTTVGSGIIRNQKIVPHANTTIGFPFTIAYDSSKDTDLSIIKNIADKCGLNLAGLTGGSSSGGGGGGNLDFDLDIDVDVSVLSISIPVSFSHDVSFPCPLTGASIQSALGGLLGGVTGTGQRRRDVPLIEERQPEPASSSPLDLVAAAADAFVRRAAATRQKSIADLHDAL</sequence>
<dbReference type="Gene3D" id="2.60.40.1820">
    <property type="match status" value="1"/>
</dbReference>
<evidence type="ECO:0000256" key="2">
    <source>
        <dbReference type="SAM" id="Phobius"/>
    </source>
</evidence>
<name>A0A5C3EYS7_9BASI</name>
<keyword evidence="2" id="KW-1133">Transmembrane helix</keyword>
<dbReference type="SUPFAM" id="SSF117070">
    <property type="entry name" value="LEA14-like"/>
    <property type="match status" value="1"/>
</dbReference>
<feature type="compositionally biased region" description="Basic and acidic residues" evidence="1">
    <location>
        <begin position="34"/>
        <end position="70"/>
    </location>
</feature>
<feature type="transmembrane region" description="Helical" evidence="2">
    <location>
        <begin position="146"/>
        <end position="172"/>
    </location>
</feature>
<dbReference type="EMBL" id="OOIP01000007">
    <property type="protein sequence ID" value="SPO37433.1"/>
    <property type="molecule type" value="Genomic_DNA"/>
</dbReference>
<dbReference type="Proteomes" id="UP000323386">
    <property type="component" value="Unassembled WGS sequence"/>
</dbReference>
<evidence type="ECO:0008006" key="5">
    <source>
        <dbReference type="Google" id="ProtNLM"/>
    </source>
</evidence>
<protein>
    <recommendedName>
        <fullName evidence="5">Late embryogenesis abundant protein LEA-2 subgroup domain-containing protein</fullName>
    </recommendedName>
</protein>